<name>A0A085MVS0_9BILA</name>
<feature type="domain" description="Sushi" evidence="7">
    <location>
        <begin position="1335"/>
        <end position="1390"/>
    </location>
</feature>
<dbReference type="SMART" id="SM00560">
    <property type="entry name" value="LamGL"/>
    <property type="match status" value="1"/>
</dbReference>
<accession>A0A085MVS0</accession>
<dbReference type="Pfam" id="PF00084">
    <property type="entry name" value="Sushi"/>
    <property type="match status" value="2"/>
</dbReference>
<keyword evidence="4" id="KW-0325">Glycoprotein</keyword>
<dbReference type="InterPro" id="IPR035976">
    <property type="entry name" value="Sushi/SCR/CCP_sf"/>
</dbReference>
<dbReference type="SMART" id="SM00032">
    <property type="entry name" value="CCP"/>
    <property type="match status" value="4"/>
</dbReference>
<evidence type="ECO:0000259" key="8">
    <source>
        <dbReference type="SMART" id="SM00560"/>
    </source>
</evidence>
<proteinExistence type="predicted"/>
<feature type="domain" description="LNR" evidence="6">
    <location>
        <begin position="424"/>
        <end position="466"/>
    </location>
</feature>
<dbReference type="Pfam" id="PF25900">
    <property type="entry name" value="PAPPA"/>
    <property type="match status" value="1"/>
</dbReference>
<evidence type="ECO:0000259" key="7">
    <source>
        <dbReference type="SMART" id="SM00032"/>
    </source>
</evidence>
<dbReference type="InterPro" id="IPR000800">
    <property type="entry name" value="Notch_dom"/>
</dbReference>
<dbReference type="PANTHER" id="PTHR46130:SF3">
    <property type="entry name" value="CHROMOSOME UNDETERMINED SCAFFOLD_33, WHOLE GENOME SHOTGUN SEQUENCE"/>
    <property type="match status" value="1"/>
</dbReference>
<feature type="domain" description="LNR" evidence="6">
    <location>
        <begin position="1517"/>
        <end position="1555"/>
    </location>
</feature>
<evidence type="ECO:0000256" key="4">
    <source>
        <dbReference type="ARBA" id="ARBA00023180"/>
    </source>
</evidence>
<keyword evidence="5" id="KW-1133">Transmembrane helix</keyword>
<feature type="transmembrane region" description="Helical" evidence="5">
    <location>
        <begin position="21"/>
        <end position="40"/>
    </location>
</feature>
<evidence type="ECO:0000259" key="6">
    <source>
        <dbReference type="SMART" id="SM00004"/>
    </source>
</evidence>
<dbReference type="SUPFAM" id="SSF57535">
    <property type="entry name" value="Complement control module/SCR domain"/>
    <property type="match status" value="3"/>
</dbReference>
<organism evidence="9">
    <name type="scientific">Trichuris suis</name>
    <name type="common">pig whipworm</name>
    <dbReference type="NCBI Taxonomy" id="68888"/>
    <lineage>
        <taxon>Eukaryota</taxon>
        <taxon>Metazoa</taxon>
        <taxon>Ecdysozoa</taxon>
        <taxon>Nematoda</taxon>
        <taxon>Enoplea</taxon>
        <taxon>Dorylaimia</taxon>
        <taxon>Trichinellida</taxon>
        <taxon>Trichuridae</taxon>
        <taxon>Trichuris</taxon>
    </lineage>
</organism>
<dbReference type="InterPro" id="IPR000436">
    <property type="entry name" value="Sushi_SCR_CCP_dom"/>
</dbReference>
<dbReference type="GO" id="GO:0004222">
    <property type="term" value="F:metalloendopeptidase activity"/>
    <property type="evidence" value="ECO:0007669"/>
    <property type="project" value="TreeGrafter"/>
</dbReference>
<gene>
    <name evidence="9" type="ORF">M514_11771</name>
</gene>
<dbReference type="GO" id="GO:0005615">
    <property type="term" value="C:extracellular space"/>
    <property type="evidence" value="ECO:0007669"/>
    <property type="project" value="TreeGrafter"/>
</dbReference>
<dbReference type="NCBIfam" id="TIGR02232">
    <property type="entry name" value="myxo_disulf_rpt"/>
    <property type="match status" value="1"/>
</dbReference>
<dbReference type="InterPro" id="IPR011936">
    <property type="entry name" value="Myxo_disulph_rpt"/>
</dbReference>
<dbReference type="GO" id="GO:0007166">
    <property type="term" value="P:cell surface receptor signaling pathway"/>
    <property type="evidence" value="ECO:0007669"/>
    <property type="project" value="TreeGrafter"/>
</dbReference>
<dbReference type="Gene3D" id="3.30.300.320">
    <property type="match status" value="1"/>
</dbReference>
<dbReference type="Gene3D" id="2.10.70.10">
    <property type="entry name" value="Complement Module, domain 1"/>
    <property type="match status" value="3"/>
</dbReference>
<evidence type="ECO:0000256" key="3">
    <source>
        <dbReference type="ARBA" id="ARBA00023157"/>
    </source>
</evidence>
<dbReference type="SMART" id="SM00004">
    <property type="entry name" value="NL"/>
    <property type="match status" value="2"/>
</dbReference>
<dbReference type="InterPro" id="IPR013320">
    <property type="entry name" value="ConA-like_dom_sf"/>
</dbReference>
<dbReference type="Proteomes" id="UP000030758">
    <property type="component" value="Unassembled WGS sequence"/>
</dbReference>
<feature type="domain" description="LamG-like jellyroll fold" evidence="8">
    <location>
        <begin position="111"/>
        <end position="258"/>
    </location>
</feature>
<dbReference type="Gene3D" id="2.60.120.200">
    <property type="match status" value="1"/>
</dbReference>
<dbReference type="InterPro" id="IPR058897">
    <property type="entry name" value="PAPPA_SD_C"/>
</dbReference>
<dbReference type="SUPFAM" id="SSF49899">
    <property type="entry name" value="Concanavalin A-like lectins/glucanases"/>
    <property type="match status" value="1"/>
</dbReference>
<dbReference type="SUPFAM" id="SSF55486">
    <property type="entry name" value="Metalloproteases ('zincins'), catalytic domain"/>
    <property type="match status" value="1"/>
</dbReference>
<keyword evidence="1" id="KW-0732">Signal</keyword>
<evidence type="ECO:0000256" key="5">
    <source>
        <dbReference type="SAM" id="Phobius"/>
    </source>
</evidence>
<sequence length="1799" mass="200162">MQVAVIRVALASSTFRFQQVGSVRLLPMSFSIIYLLLAFVEAGPYPDCALRDATKTHEKYHPHGRYPRSTVLNNGTTRVAFYFDGTERTVRLNDDLNNVWSTESEKLFPRTQFTLAAWTRPEGGQGDPSVIIELADGCSEDGPPFVWRLGIGTKTGGRERGAHYYFQMKTEMSARSSVLWSHYGYTAQRWTHLAVTYNEKTLKLFVNGALVAASDNQAACKHLLLGGPMPGRYEEGQLMNYRGMVADVKLWNVTKGAPFIRRIAGDASLALGTEEIFLWAKFDNIEKWKIIGAQAPTLVSSDLSSFFDSYVLTVPPCGQTICDHPDIVKSYNVHWELRHPKVIRYKVVNLLDSNTGQGTVTREQIDQQHLSLNAAFSKYNISWQLTVAELSVGRLRLKKVVFGCDSSKIGNKQCDLECLHPITGSDNGDCNNAAILSKCLPRMLHNGRCDQECNYPDFSWDHGDCCNETLTDVAVNCIDPNSPFRAYVSIEEYKRSLNVSNENSLSVAFVEWSNGDMIGLSTFPWEKHAFTVHGGVVVQPGRFGTDGHRNNLVHELGHALGLWHVHHGVSEMSCDDPCRETKSSMLTGDLCEDTNPTPKNVECRDPVHIFYDRDKGTESLQCEDVRKPYTNTPFNNYMSYSDGECANHFTAQQVARMHCYIDLKYAGWLAAPSMPRDCIPTAPRVWLPPLGHHSCKPDGIVCQECGCDQNGRFFQYASRVLAHSGNKSSSYWSPEQALGPPDADPCEASAKAWLPDSQNCDQPGSCVIAVGFDVVVVPAELRLWISWNAADGLKQLLLYYADGSVQLVSPGKEQLTRFSPNSLFNANTQVEIETQTPFVSVDAIQVISRPGQNPCASCNMLDYQIVREPRFSNALYRRTSLTLRLSNVTQLRRDVKPDKVYVYRIGARTRGGMKNINSCLSPPLVFSLGWPFCGDGVVDKQREACDDGNVLDYDGCSMNCETEEGFKCKGSPSLCFSISGIKATHSTDPFSLIDYSVAYSAPEFNDQWAVSAKSNDDVISARCNASLAVGKPRVPNCRASVTPGLTWHPCPSVEGKSSWIEVSSYQLKVKALEKEVPLLQLEFEQAVVATSVFVYLASDGYVGIYSEYQSLRVELITIDGKAYEIRGSQTKVASCAKSPIEYTIWHDLSKPFFYSKAVRVHVGSERISIAAVRLRSKRGFDPVVVNLCAKSDMFYSVAVNSCVSNRCSSTECEHLRVDNADVHCSGSNSGDSCLVTCNSGYHTMSDAFVQSKGYDRVAKVICLNGRWNPRRPVCQPIDCGMPEISRAKLSCPDGVNNNIVCGEHGVWSVPEAYCQLSCSPLLERELNGRAVNKMCRINFFTLDPHSVSFPVGTKCRIVCKAGYHVEGYPVSKRLFKRSCDSSGTWRGPRCVKIKCPEPNVVYRGLYNCTRGFEVGSQCSFHCPGKTRESICLSDGTWSSANPCVLPKDLCPMPVAPPHILVSCPSKRHVGNSCQVTCDAQGYDAVQEHIVTTDRSFKMQVMQRVDQITCSLQRRWEPNVASLVCVKKCTQDFIKDGWCDFQNNRGYCGWDGGDCCASTAVEGKVKLMFPSLCASHLCRCLDPYAIENRNEIVRQGLVRRSDVDVANFEIVRTNENANGSLRLGGAKKLNRSSDRTSSLQGRIPLPERFDQISDKSLRYSTVPAYFWTADWLEQFLDVSSDFHSCISRSLHPRGLDCNNCTCSLADSVRHWYNVDRLTRLMKQSSPNMLTRQHLPHLPSPHLRAAIVKALRKLTKNFHVKSEAGRTSSDDGDLLAGEILQRLSDDYTPYQTVADSPSNVQ</sequence>
<dbReference type="EMBL" id="KL367627">
    <property type="protein sequence ID" value="KFD61316.1"/>
    <property type="molecule type" value="Genomic_DNA"/>
</dbReference>
<dbReference type="GO" id="GO:0006508">
    <property type="term" value="P:proteolysis"/>
    <property type="evidence" value="ECO:0007669"/>
    <property type="project" value="TreeGrafter"/>
</dbReference>
<reference evidence="9" key="1">
    <citation type="journal article" date="2014" name="Nat. Genet.">
        <title>Genome and transcriptome of the porcine whipworm Trichuris suis.</title>
        <authorList>
            <person name="Jex A.R."/>
            <person name="Nejsum P."/>
            <person name="Schwarz E.M."/>
            <person name="Hu L."/>
            <person name="Young N.D."/>
            <person name="Hall R.S."/>
            <person name="Korhonen P.K."/>
            <person name="Liao S."/>
            <person name="Thamsborg S."/>
            <person name="Xia J."/>
            <person name="Xu P."/>
            <person name="Wang S."/>
            <person name="Scheerlinck J.P."/>
            <person name="Hofmann A."/>
            <person name="Sternberg P.W."/>
            <person name="Wang J."/>
            <person name="Gasser R.B."/>
        </authorList>
    </citation>
    <scope>NUCLEOTIDE SEQUENCE [LARGE SCALE GENOMIC DNA]</scope>
    <source>
        <strain evidence="9">DCEP-RM93F</strain>
    </source>
</reference>
<dbReference type="InterPro" id="IPR024079">
    <property type="entry name" value="MetalloPept_cat_dom_sf"/>
</dbReference>
<protein>
    <recommendedName>
        <fullName evidence="10">Pappalysin-1</fullName>
    </recommendedName>
</protein>
<feature type="domain" description="Sushi" evidence="7">
    <location>
        <begin position="1450"/>
        <end position="1524"/>
    </location>
</feature>
<keyword evidence="2" id="KW-0677">Repeat</keyword>
<keyword evidence="3" id="KW-1015">Disulfide bond</keyword>
<keyword evidence="5" id="KW-0472">Membrane</keyword>
<dbReference type="InterPro" id="IPR043543">
    <property type="entry name" value="PAPPA/PAPPA2"/>
</dbReference>
<dbReference type="Pfam" id="PF13385">
    <property type="entry name" value="Laminin_G_3"/>
    <property type="match status" value="1"/>
</dbReference>
<dbReference type="CDD" id="cd00033">
    <property type="entry name" value="CCP"/>
    <property type="match status" value="2"/>
</dbReference>
<evidence type="ECO:0000256" key="1">
    <source>
        <dbReference type="ARBA" id="ARBA00022729"/>
    </source>
</evidence>
<evidence type="ECO:0000256" key="2">
    <source>
        <dbReference type="ARBA" id="ARBA00022737"/>
    </source>
</evidence>
<dbReference type="Gene3D" id="3.40.390.10">
    <property type="entry name" value="Collagenase (Catalytic Domain)"/>
    <property type="match status" value="1"/>
</dbReference>
<evidence type="ECO:0008006" key="10">
    <source>
        <dbReference type="Google" id="ProtNLM"/>
    </source>
</evidence>
<dbReference type="InterPro" id="IPR006558">
    <property type="entry name" value="LamG-like"/>
</dbReference>
<feature type="domain" description="Sushi" evidence="7">
    <location>
        <begin position="1395"/>
        <end position="1443"/>
    </location>
</feature>
<evidence type="ECO:0000313" key="9">
    <source>
        <dbReference type="EMBL" id="KFD61316.1"/>
    </source>
</evidence>
<feature type="domain" description="Sushi" evidence="7">
    <location>
        <begin position="1212"/>
        <end position="1274"/>
    </location>
</feature>
<dbReference type="PANTHER" id="PTHR46130">
    <property type="entry name" value="LAMGL DOMAIN-CONTAINING PROTEIN"/>
    <property type="match status" value="1"/>
</dbReference>
<keyword evidence="5" id="KW-0812">Transmembrane</keyword>